<sequence>MELPNIDIHRRRSIRRFSAYAVTLVLATLFFVGTSSFSSSPNNSGTQRTGDAHVHHLKRRNPPSAVGWHSRALARPTPAYDPQQADLVFGALQYTNVGTRFTVALFSPYYAVDAGGRVLEITASDFAAFQDVIQQAEALPQTGWGVDNGIKYENPVDALRTATGLSTTVYGWNTNTGVLLTPKFGYTTLPAPLQSLIGLVREAWEGTAPPGAYNQTLIDQIRSL</sequence>
<dbReference type="OrthoDB" id="3006153at2759"/>
<dbReference type="InParanoid" id="G4TTB6"/>
<dbReference type="Proteomes" id="UP000007148">
    <property type="component" value="Unassembled WGS sequence"/>
</dbReference>
<keyword evidence="3" id="KW-1185">Reference proteome</keyword>
<organism evidence="2 3">
    <name type="scientific">Serendipita indica (strain DSM 11827)</name>
    <name type="common">Root endophyte fungus</name>
    <name type="synonym">Piriformospora indica</name>
    <dbReference type="NCBI Taxonomy" id="1109443"/>
    <lineage>
        <taxon>Eukaryota</taxon>
        <taxon>Fungi</taxon>
        <taxon>Dikarya</taxon>
        <taxon>Basidiomycota</taxon>
        <taxon>Agaricomycotina</taxon>
        <taxon>Agaricomycetes</taxon>
        <taxon>Sebacinales</taxon>
        <taxon>Serendipitaceae</taxon>
        <taxon>Serendipita</taxon>
    </lineage>
</organism>
<evidence type="ECO:0000313" key="2">
    <source>
        <dbReference type="EMBL" id="CCA74559.1"/>
    </source>
</evidence>
<evidence type="ECO:0000313" key="3">
    <source>
        <dbReference type="Proteomes" id="UP000007148"/>
    </source>
</evidence>
<dbReference type="EMBL" id="CAFZ01000327">
    <property type="protein sequence ID" value="CCA74559.1"/>
    <property type="molecule type" value="Genomic_DNA"/>
</dbReference>
<name>G4TTB6_SERID</name>
<accession>G4TTB6</accession>
<dbReference type="HOGENOM" id="CLU_085458_0_1_1"/>
<evidence type="ECO:0000256" key="1">
    <source>
        <dbReference type="SAM" id="Phobius"/>
    </source>
</evidence>
<gene>
    <name evidence="2" type="ORF">PIIN_08511</name>
</gene>
<keyword evidence="1" id="KW-0812">Transmembrane</keyword>
<dbReference type="OMA" id="NIDIHRR"/>
<dbReference type="AlphaFoldDB" id="G4TTB6"/>
<feature type="transmembrane region" description="Helical" evidence="1">
    <location>
        <begin position="17"/>
        <end position="37"/>
    </location>
</feature>
<keyword evidence="1" id="KW-0472">Membrane</keyword>
<protein>
    <submittedName>
        <fullName evidence="2">Uncharacterized protein</fullName>
    </submittedName>
</protein>
<comment type="caution">
    <text evidence="2">The sequence shown here is derived from an EMBL/GenBank/DDBJ whole genome shotgun (WGS) entry which is preliminary data.</text>
</comment>
<proteinExistence type="predicted"/>
<keyword evidence="1" id="KW-1133">Transmembrane helix</keyword>
<reference evidence="2 3" key="1">
    <citation type="journal article" date="2011" name="PLoS Pathog.">
        <title>Endophytic Life Strategies Decoded by Genome and Transcriptome Analyses of the Mutualistic Root Symbiont Piriformospora indica.</title>
        <authorList>
            <person name="Zuccaro A."/>
            <person name="Lahrmann U."/>
            <person name="Guldener U."/>
            <person name="Langen G."/>
            <person name="Pfiffi S."/>
            <person name="Biedenkopf D."/>
            <person name="Wong P."/>
            <person name="Samans B."/>
            <person name="Grimm C."/>
            <person name="Basiewicz M."/>
            <person name="Murat C."/>
            <person name="Martin F."/>
            <person name="Kogel K.H."/>
        </authorList>
    </citation>
    <scope>NUCLEOTIDE SEQUENCE [LARGE SCALE GENOMIC DNA]</scope>
    <source>
        <strain evidence="2 3">DSM 11827</strain>
    </source>
</reference>